<dbReference type="AlphaFoldDB" id="A0A914QBQ4"/>
<dbReference type="WBParaSite" id="PDA_v2.g28663.t1">
    <property type="protein sequence ID" value="PDA_v2.g28663.t1"/>
    <property type="gene ID" value="PDA_v2.g28663"/>
</dbReference>
<reference evidence="3" key="1">
    <citation type="submission" date="2022-11" db="UniProtKB">
        <authorList>
            <consortium name="WormBaseParasite"/>
        </authorList>
    </citation>
    <scope>IDENTIFICATION</scope>
</reference>
<keyword evidence="1" id="KW-0812">Transmembrane</keyword>
<sequence length="153" mass="16624">MDLLSALPSATGHIAARGSSRVVLTWQRPKAAKTWHNVSPPKLLLVTRFLDSGGIARDTTSTRLIAYMDSAFSCQSDNPPIEQLMLDALSKSAGNDHEITVTKSSDNDSTSQALEATLENQNPNVTLAIIFLAIFIGVCLYRALHPVTYVVRN</sequence>
<keyword evidence="2" id="KW-1185">Reference proteome</keyword>
<protein>
    <submittedName>
        <fullName evidence="3">Uncharacterized protein</fullName>
    </submittedName>
</protein>
<feature type="transmembrane region" description="Helical" evidence="1">
    <location>
        <begin position="125"/>
        <end position="144"/>
    </location>
</feature>
<keyword evidence="1" id="KW-0472">Membrane</keyword>
<dbReference type="Proteomes" id="UP000887578">
    <property type="component" value="Unplaced"/>
</dbReference>
<accession>A0A914QBQ4</accession>
<evidence type="ECO:0000313" key="2">
    <source>
        <dbReference type="Proteomes" id="UP000887578"/>
    </source>
</evidence>
<keyword evidence="1" id="KW-1133">Transmembrane helix</keyword>
<organism evidence="2 3">
    <name type="scientific">Panagrolaimus davidi</name>
    <dbReference type="NCBI Taxonomy" id="227884"/>
    <lineage>
        <taxon>Eukaryota</taxon>
        <taxon>Metazoa</taxon>
        <taxon>Ecdysozoa</taxon>
        <taxon>Nematoda</taxon>
        <taxon>Chromadorea</taxon>
        <taxon>Rhabditida</taxon>
        <taxon>Tylenchina</taxon>
        <taxon>Panagrolaimomorpha</taxon>
        <taxon>Panagrolaimoidea</taxon>
        <taxon>Panagrolaimidae</taxon>
        <taxon>Panagrolaimus</taxon>
    </lineage>
</organism>
<evidence type="ECO:0000256" key="1">
    <source>
        <dbReference type="SAM" id="Phobius"/>
    </source>
</evidence>
<proteinExistence type="predicted"/>
<name>A0A914QBQ4_9BILA</name>
<evidence type="ECO:0000313" key="3">
    <source>
        <dbReference type="WBParaSite" id="PDA_v2.g28663.t1"/>
    </source>
</evidence>